<dbReference type="GO" id="GO:0030705">
    <property type="term" value="P:cytoskeleton-dependent intracellular transport"/>
    <property type="evidence" value="ECO:0007669"/>
    <property type="project" value="InterPro"/>
</dbReference>
<dbReference type="Pfam" id="PF19047">
    <property type="entry name" value="HOOK_N"/>
    <property type="match status" value="1"/>
</dbReference>
<evidence type="ECO:0000256" key="7">
    <source>
        <dbReference type="SAM" id="Coils"/>
    </source>
</evidence>
<dbReference type="Pfam" id="PF05622">
    <property type="entry name" value="HOOK"/>
    <property type="match status" value="1"/>
</dbReference>
<dbReference type="InterPro" id="IPR043936">
    <property type="entry name" value="HOOK_N"/>
</dbReference>
<keyword evidence="6" id="KW-0206">Cytoskeleton</keyword>
<dbReference type="Gene3D" id="1.10.418.10">
    <property type="entry name" value="Calponin-like domain"/>
    <property type="match status" value="1"/>
</dbReference>
<protein>
    <recommendedName>
        <fullName evidence="12">Calponin-homology (CH) domain-containing protein</fullName>
    </recommendedName>
</protein>
<accession>A0A7S2RI54</accession>
<comment type="similarity">
    <text evidence="2">Belongs to the hook family.</text>
</comment>
<keyword evidence="3" id="KW-0963">Cytoplasm</keyword>
<comment type="subcellular location">
    <subcellularLocation>
        <location evidence="1">Cytoplasm</location>
        <location evidence="1">Cytoskeleton</location>
    </subcellularLocation>
</comment>
<name>A0A7S2RI54_9STRA</name>
<dbReference type="PANTHER" id="PTHR18947:SF39">
    <property type="entry name" value="PROTEIN HOOK"/>
    <property type="match status" value="1"/>
</dbReference>
<dbReference type="GO" id="GO:0005874">
    <property type="term" value="C:microtubule"/>
    <property type="evidence" value="ECO:0007669"/>
    <property type="project" value="UniProtKB-KW"/>
</dbReference>
<feature type="compositionally biased region" description="Basic and acidic residues" evidence="8">
    <location>
        <begin position="865"/>
        <end position="875"/>
    </location>
</feature>
<dbReference type="AlphaFoldDB" id="A0A7S2RI54"/>
<evidence type="ECO:0000256" key="6">
    <source>
        <dbReference type="ARBA" id="ARBA00023212"/>
    </source>
</evidence>
<feature type="coiled-coil region" evidence="7">
    <location>
        <begin position="316"/>
        <end position="343"/>
    </location>
</feature>
<evidence type="ECO:0000259" key="10">
    <source>
        <dbReference type="Pfam" id="PF19047"/>
    </source>
</evidence>
<feature type="region of interest" description="Disordered" evidence="8">
    <location>
        <begin position="839"/>
        <end position="875"/>
    </location>
</feature>
<gene>
    <name evidence="11" type="ORF">QSP1433_LOCUS3720</name>
</gene>
<reference evidence="11" key="1">
    <citation type="submission" date="2021-01" db="EMBL/GenBank/DDBJ databases">
        <authorList>
            <person name="Corre E."/>
            <person name="Pelletier E."/>
            <person name="Niang G."/>
            <person name="Scheremetjew M."/>
            <person name="Finn R."/>
            <person name="Kale V."/>
            <person name="Holt S."/>
            <person name="Cochrane G."/>
            <person name="Meng A."/>
            <person name="Brown T."/>
            <person name="Cohen L."/>
        </authorList>
    </citation>
    <scope>NUCLEOTIDE SEQUENCE</scope>
    <source>
        <strain evidence="11">NY070348D</strain>
    </source>
</reference>
<evidence type="ECO:0000256" key="5">
    <source>
        <dbReference type="ARBA" id="ARBA00023054"/>
    </source>
</evidence>
<dbReference type="EMBL" id="HBHK01006185">
    <property type="protein sequence ID" value="CAD9671846.1"/>
    <property type="molecule type" value="Transcribed_RNA"/>
</dbReference>
<dbReference type="SUPFAM" id="SSF116907">
    <property type="entry name" value="Hook domain"/>
    <property type="match status" value="1"/>
</dbReference>
<feature type="coiled-coil region" evidence="7">
    <location>
        <begin position="490"/>
        <end position="836"/>
    </location>
</feature>
<evidence type="ECO:0000259" key="9">
    <source>
        <dbReference type="Pfam" id="PF05622"/>
    </source>
</evidence>
<dbReference type="GO" id="GO:0008017">
    <property type="term" value="F:microtubule binding"/>
    <property type="evidence" value="ECO:0007669"/>
    <property type="project" value="InterPro"/>
</dbReference>
<feature type="coiled-coil region" evidence="7">
    <location>
        <begin position="379"/>
        <end position="406"/>
    </location>
</feature>
<evidence type="ECO:0000256" key="2">
    <source>
        <dbReference type="ARBA" id="ARBA00006946"/>
    </source>
</evidence>
<proteinExistence type="inferred from homology"/>
<evidence type="ECO:0000256" key="8">
    <source>
        <dbReference type="SAM" id="MobiDB-lite"/>
    </source>
</evidence>
<organism evidence="11">
    <name type="scientific">Mucochytrium quahogii</name>
    <dbReference type="NCBI Taxonomy" id="96639"/>
    <lineage>
        <taxon>Eukaryota</taxon>
        <taxon>Sar</taxon>
        <taxon>Stramenopiles</taxon>
        <taxon>Bigyra</taxon>
        <taxon>Labyrinthulomycetes</taxon>
        <taxon>Thraustochytrida</taxon>
        <taxon>Thraustochytriidae</taxon>
        <taxon>Mucochytrium</taxon>
    </lineage>
</organism>
<dbReference type="GO" id="GO:0031122">
    <property type="term" value="P:cytoplasmic microtubule organization"/>
    <property type="evidence" value="ECO:0007669"/>
    <property type="project" value="InterPro"/>
</dbReference>
<dbReference type="GO" id="GO:0005813">
    <property type="term" value="C:centrosome"/>
    <property type="evidence" value="ECO:0007669"/>
    <property type="project" value="TreeGrafter"/>
</dbReference>
<keyword evidence="5 7" id="KW-0175">Coiled coil</keyword>
<dbReference type="PANTHER" id="PTHR18947">
    <property type="entry name" value="HOOK PROTEINS"/>
    <property type="match status" value="1"/>
</dbReference>
<keyword evidence="4" id="KW-0493">Microtubule</keyword>
<evidence type="ECO:0000256" key="1">
    <source>
        <dbReference type="ARBA" id="ARBA00004245"/>
    </source>
</evidence>
<evidence type="ECO:0000256" key="3">
    <source>
        <dbReference type="ARBA" id="ARBA00022490"/>
    </source>
</evidence>
<evidence type="ECO:0000313" key="11">
    <source>
        <dbReference type="EMBL" id="CAD9671846.1"/>
    </source>
</evidence>
<feature type="coiled-coil region" evidence="7">
    <location>
        <begin position="163"/>
        <end position="284"/>
    </location>
</feature>
<dbReference type="InterPro" id="IPR036872">
    <property type="entry name" value="CH_dom_sf"/>
</dbReference>
<evidence type="ECO:0000256" key="4">
    <source>
        <dbReference type="ARBA" id="ARBA00022701"/>
    </source>
</evidence>
<dbReference type="GO" id="GO:0005737">
    <property type="term" value="C:cytoplasm"/>
    <property type="evidence" value="ECO:0007669"/>
    <property type="project" value="TreeGrafter"/>
</dbReference>
<sequence length="875" mass="100514">MYNTPSKSRSRSKRSSDEVRSLVEWVCVVSECPGDWSIGDLGDGALLGAALRNIHKPNRLADCQGVEQVVRCISDILKVRTRRIIRNDIESEEGLADVVQLLLGYAVQCDRKQDYVAQIMTMDSSIQQHLMVEVEAALQFIAAVQKCKPSPSPFLRRKPQGDDENLEKKVSALEEELAKNKQEHLRREMEMEQEFEEERRDLCQKVETKEKDIVSLTASLETLQREAGSIQGMRDQIEVLNAQTVELSKKEDTIRKLREKLGNSNDLINQVKQLEDTNKKLLEKSLKFDEYCHQNSKLKNELEICKQAHTELQMLLGESQRDVREKQEQLDSLVADLDSVQRSEAEAVLALNHEVGTGKFDDEEENTVPEQKLGVNELNPKVREDLMFLQKENERLTAKLSDLSEENLNKLQFDLDNLGRLRIRLESDLEGKTKQWKQCKQTISEQEKTIEDLHGDMRALNIQIETLVVSHEAELCSHSIVGELVSRIELDTARAEANAYRRDHATSNEQLVLITAELDESSRKVALLDKKLEDARTTIVELEESQENTILSSQAEIESLEALLGERKTELEDLQARFSEERLVLENQLCKEREHVKECKQRLNDERDQLSNDMLTLQTKHEDEKRGLAESAQELEGEICRLKAEVKESREELTTMQDHLAQGKVQFDSVVCKLKLAESQNLSAQEALERKRLEMNECQLQIKQLRKQLRAVQVQRSQAAQRQTVESEQQEMMEEMQRLHQQLSTVEKENQELRKGRTVMIDPKAGGKGLSEMMKNYERQITELMEEATTLRMDKTNALTSRKEIEVKCQKLSKEKEEYVAENTTLRLKLERLRMTAAAPTTPVVYESVKENKTPNTVASQGLDDNLKEEDCKQQ</sequence>
<evidence type="ECO:0008006" key="12">
    <source>
        <dbReference type="Google" id="ProtNLM"/>
    </source>
</evidence>
<feature type="domain" description="HOOK N-terminal" evidence="10">
    <location>
        <begin position="91"/>
        <end position="133"/>
    </location>
</feature>
<dbReference type="InterPro" id="IPR008636">
    <property type="entry name" value="Hook_C"/>
</dbReference>
<feature type="domain" description="Hook C-terminal" evidence="9">
    <location>
        <begin position="166"/>
        <end position="582"/>
    </location>
</feature>
<dbReference type="GO" id="GO:0051959">
    <property type="term" value="F:dynein light intermediate chain binding"/>
    <property type="evidence" value="ECO:0007669"/>
    <property type="project" value="TreeGrafter"/>
</dbReference>